<evidence type="ECO:0000313" key="3">
    <source>
        <dbReference type="EMBL" id="KAG8228731.1"/>
    </source>
</evidence>
<sequence>MRGLCAFEPEQKNLIVAYLKKYSDIYFGLTPKYIRRFAYTYAVAFNRKIPPSWMDREIAGVDWFSGLMKRDNSLSIRSAQADTIRSFPSLARATSFDKTNFEAFYKNLRVAMNHLKIGPLDIWNVDGTCVTTSYWTERSPPDHQIERITSVEQGRLVTVAIAVNASGNSITPFIVFPRVNYQPHFICDSPVGSEGDANPSRWMHFVHHARCSIERPCLLLLDNHDSHLSVQVLDYCKNNGVTLLSFHPHYSHKLQPLDRSVYGPSKRFINTACDSWMSTNKCTMTIYDIPGILATALPLATMPVNIEAVFRVTGIYPLNVKIFQDADFMPSYVTDRPAPITSNPTPKTSIDTFHFSVLFPSENVASTSTAMLSTLLFLNPLFLVHPPKEDVRPFEKAEPSKDSYQSRKRRQTVILTGTPVRNSLREEQKKRKKYPTSST</sequence>
<feature type="region of interest" description="Disordered" evidence="1">
    <location>
        <begin position="392"/>
        <end position="439"/>
    </location>
</feature>
<evidence type="ECO:0000313" key="4">
    <source>
        <dbReference type="Proteomes" id="UP000792457"/>
    </source>
</evidence>
<protein>
    <recommendedName>
        <fullName evidence="2">DDE-1 domain-containing protein</fullName>
    </recommendedName>
</protein>
<proteinExistence type="predicted"/>
<accession>A0A8K0K6P6</accession>
<reference evidence="3" key="2">
    <citation type="submission" date="2017-10" db="EMBL/GenBank/DDBJ databases">
        <title>Ladona fulva Genome sequencing and assembly.</title>
        <authorList>
            <person name="Murali S."/>
            <person name="Richards S."/>
            <person name="Bandaranaike D."/>
            <person name="Bellair M."/>
            <person name="Blankenburg K."/>
            <person name="Chao H."/>
            <person name="Dinh H."/>
            <person name="Doddapaneni H."/>
            <person name="Dugan-Rocha S."/>
            <person name="Elkadiri S."/>
            <person name="Gnanaolivu R."/>
            <person name="Hernandez B."/>
            <person name="Skinner E."/>
            <person name="Javaid M."/>
            <person name="Lee S."/>
            <person name="Li M."/>
            <person name="Ming W."/>
            <person name="Munidasa M."/>
            <person name="Muniz J."/>
            <person name="Nguyen L."/>
            <person name="Hughes D."/>
            <person name="Osuji N."/>
            <person name="Pu L.-L."/>
            <person name="Puazo M."/>
            <person name="Qu C."/>
            <person name="Quiroz J."/>
            <person name="Raj R."/>
            <person name="Weissenberger G."/>
            <person name="Xin Y."/>
            <person name="Zou X."/>
            <person name="Han Y."/>
            <person name="Worley K."/>
            <person name="Muzny D."/>
            <person name="Gibbs R."/>
        </authorList>
    </citation>
    <scope>NUCLEOTIDE SEQUENCE</scope>
    <source>
        <strain evidence="3">Sampled in the wild</strain>
    </source>
</reference>
<feature type="domain" description="DDE-1" evidence="2">
    <location>
        <begin position="201"/>
        <end position="268"/>
    </location>
</feature>
<feature type="compositionally biased region" description="Basic residues" evidence="1">
    <location>
        <begin position="430"/>
        <end position="439"/>
    </location>
</feature>
<feature type="compositionally biased region" description="Basic and acidic residues" evidence="1">
    <location>
        <begin position="392"/>
        <end position="405"/>
    </location>
</feature>
<dbReference type="GO" id="GO:0003677">
    <property type="term" value="F:DNA binding"/>
    <property type="evidence" value="ECO:0007669"/>
    <property type="project" value="TreeGrafter"/>
</dbReference>
<dbReference type="Pfam" id="PF03184">
    <property type="entry name" value="DDE_1"/>
    <property type="match status" value="1"/>
</dbReference>
<reference evidence="3" key="1">
    <citation type="submission" date="2013-04" db="EMBL/GenBank/DDBJ databases">
        <authorList>
            <person name="Qu J."/>
            <person name="Murali S.C."/>
            <person name="Bandaranaike D."/>
            <person name="Bellair M."/>
            <person name="Blankenburg K."/>
            <person name="Chao H."/>
            <person name="Dinh H."/>
            <person name="Doddapaneni H."/>
            <person name="Downs B."/>
            <person name="Dugan-Rocha S."/>
            <person name="Elkadiri S."/>
            <person name="Gnanaolivu R.D."/>
            <person name="Hernandez B."/>
            <person name="Javaid M."/>
            <person name="Jayaseelan J.C."/>
            <person name="Lee S."/>
            <person name="Li M."/>
            <person name="Ming W."/>
            <person name="Munidasa M."/>
            <person name="Muniz J."/>
            <person name="Nguyen L."/>
            <person name="Ongeri F."/>
            <person name="Osuji N."/>
            <person name="Pu L.-L."/>
            <person name="Puazo M."/>
            <person name="Qu C."/>
            <person name="Quiroz J."/>
            <person name="Raj R."/>
            <person name="Weissenberger G."/>
            <person name="Xin Y."/>
            <person name="Zou X."/>
            <person name="Han Y."/>
            <person name="Richards S."/>
            <person name="Worley K."/>
            <person name="Muzny D."/>
            <person name="Gibbs R."/>
        </authorList>
    </citation>
    <scope>NUCLEOTIDE SEQUENCE</scope>
    <source>
        <strain evidence="3">Sampled in the wild</strain>
    </source>
</reference>
<name>A0A8K0K6P6_LADFU</name>
<dbReference type="InterPro" id="IPR004875">
    <property type="entry name" value="DDE_SF_endonuclease_dom"/>
</dbReference>
<dbReference type="GO" id="GO:0005634">
    <property type="term" value="C:nucleus"/>
    <property type="evidence" value="ECO:0007669"/>
    <property type="project" value="TreeGrafter"/>
</dbReference>
<gene>
    <name evidence="3" type="ORF">J437_LFUL007066</name>
</gene>
<evidence type="ECO:0000256" key="1">
    <source>
        <dbReference type="SAM" id="MobiDB-lite"/>
    </source>
</evidence>
<dbReference type="Proteomes" id="UP000792457">
    <property type="component" value="Unassembled WGS sequence"/>
</dbReference>
<dbReference type="PANTHER" id="PTHR19303:SF71">
    <property type="entry name" value="ZINC FINGER PHD-TYPE DOMAIN-CONTAINING PROTEIN"/>
    <property type="match status" value="1"/>
</dbReference>
<comment type="caution">
    <text evidence="3">The sequence shown here is derived from an EMBL/GenBank/DDBJ whole genome shotgun (WGS) entry which is preliminary data.</text>
</comment>
<dbReference type="PANTHER" id="PTHR19303">
    <property type="entry name" value="TRANSPOSON"/>
    <property type="match status" value="1"/>
</dbReference>
<evidence type="ECO:0000259" key="2">
    <source>
        <dbReference type="Pfam" id="PF03184"/>
    </source>
</evidence>
<organism evidence="3 4">
    <name type="scientific">Ladona fulva</name>
    <name type="common">Scarce chaser dragonfly</name>
    <name type="synonym">Libellula fulva</name>
    <dbReference type="NCBI Taxonomy" id="123851"/>
    <lineage>
        <taxon>Eukaryota</taxon>
        <taxon>Metazoa</taxon>
        <taxon>Ecdysozoa</taxon>
        <taxon>Arthropoda</taxon>
        <taxon>Hexapoda</taxon>
        <taxon>Insecta</taxon>
        <taxon>Pterygota</taxon>
        <taxon>Palaeoptera</taxon>
        <taxon>Odonata</taxon>
        <taxon>Epiprocta</taxon>
        <taxon>Anisoptera</taxon>
        <taxon>Libelluloidea</taxon>
        <taxon>Libellulidae</taxon>
        <taxon>Ladona</taxon>
    </lineage>
</organism>
<dbReference type="OrthoDB" id="6763924at2759"/>
<dbReference type="EMBL" id="KZ308383">
    <property type="protein sequence ID" value="KAG8228731.1"/>
    <property type="molecule type" value="Genomic_DNA"/>
</dbReference>
<dbReference type="AlphaFoldDB" id="A0A8K0K6P6"/>
<keyword evidence="4" id="KW-1185">Reference proteome</keyword>
<dbReference type="InterPro" id="IPR050863">
    <property type="entry name" value="CenT-Element_Derived"/>
</dbReference>